<evidence type="ECO:0000256" key="1">
    <source>
        <dbReference type="SAM" id="Phobius"/>
    </source>
</evidence>
<keyword evidence="1" id="KW-1133">Transmembrane helix</keyword>
<reference evidence="2" key="1">
    <citation type="journal article" date="2020" name="BMC Genomics">
        <title>Correction to: Identification and distribution of gene clusters required for synthesis of sphingolipid metabolism inhibitors in diverse species of the filamentous fungus Fusarium.</title>
        <authorList>
            <person name="Kim H.S."/>
            <person name="Lohmar J.M."/>
            <person name="Busman M."/>
            <person name="Brown D.W."/>
            <person name="Naumann T.A."/>
            <person name="Divon H.H."/>
            <person name="Lysoe E."/>
            <person name="Uhlig S."/>
            <person name="Proctor R.H."/>
        </authorList>
    </citation>
    <scope>NUCLEOTIDE SEQUENCE</scope>
    <source>
        <strain evidence="2">NRRL 22465</strain>
    </source>
</reference>
<organism evidence="2 3">
    <name type="scientific">Fusarium zealandicum</name>
    <dbReference type="NCBI Taxonomy" id="1053134"/>
    <lineage>
        <taxon>Eukaryota</taxon>
        <taxon>Fungi</taxon>
        <taxon>Dikarya</taxon>
        <taxon>Ascomycota</taxon>
        <taxon>Pezizomycotina</taxon>
        <taxon>Sordariomycetes</taxon>
        <taxon>Hypocreomycetidae</taxon>
        <taxon>Hypocreales</taxon>
        <taxon>Nectriaceae</taxon>
        <taxon>Fusarium</taxon>
        <taxon>Fusarium staphyleae species complex</taxon>
    </lineage>
</organism>
<dbReference type="AlphaFoldDB" id="A0A8H4UG73"/>
<keyword evidence="1" id="KW-0472">Membrane</keyword>
<dbReference type="PANTHER" id="PTHR35394">
    <property type="entry name" value="DUF3176 DOMAIN-CONTAINING PROTEIN"/>
    <property type="match status" value="1"/>
</dbReference>
<accession>A0A8H4UG73</accession>
<comment type="caution">
    <text evidence="2">The sequence shown here is derived from an EMBL/GenBank/DDBJ whole genome shotgun (WGS) entry which is preliminary data.</text>
</comment>
<keyword evidence="1" id="KW-0812">Transmembrane</keyword>
<gene>
    <name evidence="2" type="ORF">FZEAL_7702</name>
</gene>
<dbReference type="InterPro" id="IPR021514">
    <property type="entry name" value="DUF3176"/>
</dbReference>
<reference evidence="2" key="2">
    <citation type="submission" date="2020-05" db="EMBL/GenBank/DDBJ databases">
        <authorList>
            <person name="Kim H.-S."/>
            <person name="Proctor R.H."/>
            <person name="Brown D.W."/>
        </authorList>
    </citation>
    <scope>NUCLEOTIDE SEQUENCE</scope>
    <source>
        <strain evidence="2">NRRL 22465</strain>
    </source>
</reference>
<protein>
    <submittedName>
        <fullName evidence="2">Uncharacterized protein</fullName>
    </submittedName>
</protein>
<name>A0A8H4UG73_9HYPO</name>
<sequence length="681" mass="74514">MREKQPGRGSNSQQTDDSAPKAASKQWKYCLFAFKWEFVACLVALISLAATALTLQPYINQPFPKWFSRKASLNTLISLYSLTFKSTILVVVASCLAQLQWVWFSSPESPHPLYDLTRYQDATRGPAGAFSLLWANKLHQPLVAVGALVTIVSMAVDPFMQQLIRAVDCSTEVQDAIASLPRTSLFELTDLEDVVIPNLQMAIYQGTFAPGSIDYGNCPTGNCSFDKPLLTLGYCSSCEDTTADLSFEYSCLHDDNKETTPSSPKDCPLHSIINVTSSLPSGLNMTATWNKTQINHPESTDRYDYIYETPYPLSILGYTWANEQAQSMQIDLLVGKSMFSEHSWDVTGGNKTASGCSSTANNATWYCRGYGAATCNLQPCVRAYSANISAGVVSEVLLYTSQPHLWGGGKEKVSDTHSVTRSLALLDTSCTNSSQNASLVQQGYELDSDSRWLAFNISSGIGTDKGEFDESSPFVRSLLKDECLYTFSSSYSSNIPDKLAELFSATLEAGALTMTLAGTGTTVSVSGYTGNPMLQHIYDQGRLDFDRIDSTFQNISEALTRYARLNGDDRNQTGPAHGAVHRYATCLEVRWSWIALPGVVGFLTVVLLVSVVVTTAEGGLPVWKSSILPFFFCYQGDAAGQNGEDVTDESEDVDEVDAMSEKAREQLVSFSGTKRMADQVY</sequence>
<dbReference type="OrthoDB" id="5242705at2759"/>
<dbReference type="PANTHER" id="PTHR35394:SF5">
    <property type="entry name" value="DUF3176 DOMAIN-CONTAINING PROTEIN"/>
    <property type="match status" value="1"/>
</dbReference>
<dbReference type="Pfam" id="PF11374">
    <property type="entry name" value="DUF3176"/>
    <property type="match status" value="1"/>
</dbReference>
<evidence type="ECO:0000313" key="3">
    <source>
        <dbReference type="Proteomes" id="UP000635477"/>
    </source>
</evidence>
<dbReference type="Proteomes" id="UP000635477">
    <property type="component" value="Unassembled WGS sequence"/>
</dbReference>
<dbReference type="EMBL" id="JABEYC010000631">
    <property type="protein sequence ID" value="KAF4975516.1"/>
    <property type="molecule type" value="Genomic_DNA"/>
</dbReference>
<evidence type="ECO:0000313" key="2">
    <source>
        <dbReference type="EMBL" id="KAF4975516.1"/>
    </source>
</evidence>
<proteinExistence type="predicted"/>
<feature type="transmembrane region" description="Helical" evidence="1">
    <location>
        <begin position="591"/>
        <end position="613"/>
    </location>
</feature>
<keyword evidence="3" id="KW-1185">Reference proteome</keyword>
<feature type="transmembrane region" description="Helical" evidence="1">
    <location>
        <begin position="36"/>
        <end position="55"/>
    </location>
</feature>